<protein>
    <submittedName>
        <fullName evidence="2">Uncharacterized protein</fullName>
    </submittedName>
</protein>
<feature type="non-terminal residue" evidence="2">
    <location>
        <position position="1"/>
    </location>
</feature>
<keyword evidence="3" id="KW-1185">Reference proteome</keyword>
<name>A0ABQ9U857_SAGOE</name>
<evidence type="ECO:0000313" key="3">
    <source>
        <dbReference type="Proteomes" id="UP001266305"/>
    </source>
</evidence>
<organism evidence="2 3">
    <name type="scientific">Saguinus oedipus</name>
    <name type="common">Cotton-top tamarin</name>
    <name type="synonym">Oedipomidas oedipus</name>
    <dbReference type="NCBI Taxonomy" id="9490"/>
    <lineage>
        <taxon>Eukaryota</taxon>
        <taxon>Metazoa</taxon>
        <taxon>Chordata</taxon>
        <taxon>Craniata</taxon>
        <taxon>Vertebrata</taxon>
        <taxon>Euteleostomi</taxon>
        <taxon>Mammalia</taxon>
        <taxon>Eutheria</taxon>
        <taxon>Euarchontoglires</taxon>
        <taxon>Primates</taxon>
        <taxon>Haplorrhini</taxon>
        <taxon>Platyrrhini</taxon>
        <taxon>Cebidae</taxon>
        <taxon>Callitrichinae</taxon>
        <taxon>Saguinus</taxon>
    </lineage>
</organism>
<reference evidence="2 3" key="1">
    <citation type="submission" date="2023-05" db="EMBL/GenBank/DDBJ databases">
        <title>B98-5 Cell Line De Novo Hybrid Assembly: An Optical Mapping Approach.</title>
        <authorList>
            <person name="Kananen K."/>
            <person name="Auerbach J.A."/>
            <person name="Kautto E."/>
            <person name="Blachly J.S."/>
        </authorList>
    </citation>
    <scope>NUCLEOTIDE SEQUENCE [LARGE SCALE GENOMIC DNA]</scope>
    <source>
        <strain evidence="2">B95-8</strain>
        <tissue evidence="2">Cell line</tissue>
    </source>
</reference>
<sequence>KTAGEAPPWGNAPGARLGKGRSITPACSPTTLCCSCSEAHHDASAATTHTGAHHRVAAPVPASTGLPASGGERR</sequence>
<feature type="region of interest" description="Disordered" evidence="1">
    <location>
        <begin position="44"/>
        <end position="74"/>
    </location>
</feature>
<dbReference type="Proteomes" id="UP001266305">
    <property type="component" value="Unassembled WGS sequence"/>
</dbReference>
<comment type="caution">
    <text evidence="2">The sequence shown here is derived from an EMBL/GenBank/DDBJ whole genome shotgun (WGS) entry which is preliminary data.</text>
</comment>
<evidence type="ECO:0000256" key="1">
    <source>
        <dbReference type="SAM" id="MobiDB-lite"/>
    </source>
</evidence>
<evidence type="ECO:0000313" key="2">
    <source>
        <dbReference type="EMBL" id="KAK2092798.1"/>
    </source>
</evidence>
<proteinExistence type="predicted"/>
<gene>
    <name evidence="2" type="ORF">P7K49_029327</name>
</gene>
<accession>A0ABQ9U857</accession>
<dbReference type="EMBL" id="JASSZA010000015">
    <property type="protein sequence ID" value="KAK2092798.1"/>
    <property type="molecule type" value="Genomic_DNA"/>
</dbReference>
<feature type="region of interest" description="Disordered" evidence="1">
    <location>
        <begin position="1"/>
        <end position="21"/>
    </location>
</feature>